<protein>
    <submittedName>
        <fullName evidence="1">Uncharacterized protein</fullName>
    </submittedName>
</protein>
<organism evidence="1 2">
    <name type="scientific">Rhodophyticola porphyridii</name>
    <dbReference type="NCBI Taxonomy" id="1852017"/>
    <lineage>
        <taxon>Bacteria</taxon>
        <taxon>Pseudomonadati</taxon>
        <taxon>Pseudomonadota</taxon>
        <taxon>Alphaproteobacteria</taxon>
        <taxon>Rhodobacterales</taxon>
        <taxon>Roseobacteraceae</taxon>
        <taxon>Rhodophyticola</taxon>
    </lineage>
</organism>
<reference evidence="1 2" key="1">
    <citation type="submission" date="2018-10" db="EMBL/GenBank/DDBJ databases">
        <authorList>
            <person name="Jung H.S."/>
            <person name="Jeon C.O."/>
        </authorList>
    </citation>
    <scope>NUCLEOTIDE SEQUENCE [LARGE SCALE GENOMIC DNA]</scope>
    <source>
        <strain evidence="1 2">MA-7-27</strain>
    </source>
</reference>
<gene>
    <name evidence="1" type="ORF">D9R08_04380</name>
</gene>
<comment type="caution">
    <text evidence="1">The sequence shown here is derived from an EMBL/GenBank/DDBJ whole genome shotgun (WGS) entry which is preliminary data.</text>
</comment>
<sequence length="88" mass="9305">MACGPPYEDHVIAHWPHEIAGQRQIRNIGMESGSPPGHACAARPRLAAFEDDLAILRRNDATPSGSPELQAAVPAWAISVIAAAEKGI</sequence>
<dbReference type="Proteomes" id="UP000281343">
    <property type="component" value="Unassembled WGS sequence"/>
</dbReference>
<evidence type="ECO:0000313" key="2">
    <source>
        <dbReference type="Proteomes" id="UP000281343"/>
    </source>
</evidence>
<evidence type="ECO:0000313" key="1">
    <source>
        <dbReference type="EMBL" id="RMA44141.1"/>
    </source>
</evidence>
<name>A0A3L9Y5Z1_9RHOB</name>
<keyword evidence="2" id="KW-1185">Reference proteome</keyword>
<dbReference type="EMBL" id="RCNT01000001">
    <property type="protein sequence ID" value="RMA44141.1"/>
    <property type="molecule type" value="Genomic_DNA"/>
</dbReference>
<accession>A0A3L9Y5Z1</accession>
<dbReference type="AlphaFoldDB" id="A0A3L9Y5Z1"/>
<proteinExistence type="predicted"/>